<dbReference type="Pfam" id="PF07690">
    <property type="entry name" value="MFS_1"/>
    <property type="match status" value="1"/>
</dbReference>
<feature type="transmembrane region" description="Helical" evidence="6">
    <location>
        <begin position="38"/>
        <end position="59"/>
    </location>
</feature>
<dbReference type="GO" id="GO:0005886">
    <property type="term" value="C:plasma membrane"/>
    <property type="evidence" value="ECO:0007669"/>
    <property type="project" value="UniProtKB-SubCell"/>
</dbReference>
<dbReference type="EMBL" id="UGRU01000001">
    <property type="protein sequence ID" value="SUA43554.1"/>
    <property type="molecule type" value="Genomic_DNA"/>
</dbReference>
<dbReference type="GO" id="GO:0022857">
    <property type="term" value="F:transmembrane transporter activity"/>
    <property type="evidence" value="ECO:0007669"/>
    <property type="project" value="InterPro"/>
</dbReference>
<dbReference type="PANTHER" id="PTHR42688:SF1">
    <property type="entry name" value="BLR5212 PROTEIN"/>
    <property type="match status" value="1"/>
</dbReference>
<feature type="transmembrane region" description="Helical" evidence="6">
    <location>
        <begin position="305"/>
        <end position="329"/>
    </location>
</feature>
<dbReference type="InterPro" id="IPR011701">
    <property type="entry name" value="MFS"/>
</dbReference>
<feature type="transmembrane region" description="Helical" evidence="6">
    <location>
        <begin position="166"/>
        <end position="186"/>
    </location>
</feature>
<evidence type="ECO:0000256" key="2">
    <source>
        <dbReference type="ARBA" id="ARBA00022475"/>
    </source>
</evidence>
<keyword evidence="5 6" id="KW-0472">Membrane</keyword>
<dbReference type="SUPFAM" id="SSF103473">
    <property type="entry name" value="MFS general substrate transporter"/>
    <property type="match status" value="1"/>
</dbReference>
<dbReference type="PROSITE" id="PS50850">
    <property type="entry name" value="MFS"/>
    <property type="match status" value="1"/>
</dbReference>
<feature type="transmembrane region" description="Helical" evidence="6">
    <location>
        <begin position="281"/>
        <end position="299"/>
    </location>
</feature>
<dbReference type="InterPro" id="IPR052425">
    <property type="entry name" value="Uncharacterized_MFS-type"/>
</dbReference>
<keyword evidence="3 6" id="KW-0812">Transmembrane</keyword>
<keyword evidence="4 6" id="KW-1133">Transmembrane helix</keyword>
<gene>
    <name evidence="8" type="primary">mdtH_2</name>
    <name evidence="8" type="ORF">NCTC13184_02923</name>
</gene>
<sequence>MSVLARFRSFDPAARLLMINQFGINLGFYMLMPYLAGYLAGPIGLAAWAVGLVLGVRNFSQQGMFLVGGTLADRLGYKPLIVAGCLLRTAGFTLLIFATSLPMLLIASAATGFAGALFNPAVRAYLAAETGERRVEAFAVFNIFYQAGILVGPLAGLALLVTDFRVTAAAAAVVFAVLTLAQLFALPPRRAGDPAMRTTVLQDWRTVLANRRFLAFAVAMIGSYVLSFQVYLALPLQAEYLSPGHAQALTSALFVVSGVVAVAGQLRITAWFRRRWGTGRGLVVGMSVLAASFLPLLLVPGPRPFGTVTAVAALLMSAAILAVGTAAVFPFEMDTVVSLSGGALVATHYGFYNTVVGVGILTGNLVTGVVLDAARSAGLDAVVWAGFAAIGALAAFALAALERSARAQPAGGEEVPVESVRESA</sequence>
<dbReference type="PANTHER" id="PTHR42688">
    <property type="entry name" value="CONSERVED PROTEIN"/>
    <property type="match status" value="1"/>
</dbReference>
<evidence type="ECO:0000256" key="6">
    <source>
        <dbReference type="SAM" id="Phobius"/>
    </source>
</evidence>
<dbReference type="InterPro" id="IPR036259">
    <property type="entry name" value="MFS_trans_sf"/>
</dbReference>
<feature type="transmembrane region" description="Helical" evidence="6">
    <location>
        <begin position="213"/>
        <end position="234"/>
    </location>
</feature>
<dbReference type="AlphaFoldDB" id="A0A378WSZ9"/>
<evidence type="ECO:0000256" key="3">
    <source>
        <dbReference type="ARBA" id="ARBA00022692"/>
    </source>
</evidence>
<name>A0A378WSZ9_9NOCA</name>
<accession>A0A378WSZ9</accession>
<feature type="domain" description="Major facilitator superfamily (MFS) profile" evidence="7">
    <location>
        <begin position="13"/>
        <end position="403"/>
    </location>
</feature>
<reference evidence="8 9" key="1">
    <citation type="submission" date="2018-06" db="EMBL/GenBank/DDBJ databases">
        <authorList>
            <consortium name="Pathogen Informatics"/>
            <person name="Doyle S."/>
        </authorList>
    </citation>
    <scope>NUCLEOTIDE SEQUENCE [LARGE SCALE GENOMIC DNA]</scope>
    <source>
        <strain evidence="8 9">NCTC13184</strain>
    </source>
</reference>
<dbReference type="OrthoDB" id="3285778at2"/>
<evidence type="ECO:0000256" key="5">
    <source>
        <dbReference type="ARBA" id="ARBA00023136"/>
    </source>
</evidence>
<dbReference type="Proteomes" id="UP000255082">
    <property type="component" value="Unassembled WGS sequence"/>
</dbReference>
<feature type="transmembrane region" description="Helical" evidence="6">
    <location>
        <begin position="138"/>
        <end position="160"/>
    </location>
</feature>
<organism evidence="8 9">
    <name type="scientific">Nocardia africana</name>
    <dbReference type="NCBI Taxonomy" id="134964"/>
    <lineage>
        <taxon>Bacteria</taxon>
        <taxon>Bacillati</taxon>
        <taxon>Actinomycetota</taxon>
        <taxon>Actinomycetes</taxon>
        <taxon>Mycobacteriales</taxon>
        <taxon>Nocardiaceae</taxon>
        <taxon>Nocardia</taxon>
    </lineage>
</organism>
<feature type="transmembrane region" description="Helical" evidence="6">
    <location>
        <begin position="381"/>
        <end position="401"/>
    </location>
</feature>
<dbReference type="Gene3D" id="1.20.1250.20">
    <property type="entry name" value="MFS general substrate transporter like domains"/>
    <property type="match status" value="1"/>
</dbReference>
<evidence type="ECO:0000259" key="7">
    <source>
        <dbReference type="PROSITE" id="PS50850"/>
    </source>
</evidence>
<evidence type="ECO:0000256" key="1">
    <source>
        <dbReference type="ARBA" id="ARBA00004651"/>
    </source>
</evidence>
<feature type="transmembrane region" description="Helical" evidence="6">
    <location>
        <begin position="104"/>
        <end position="126"/>
    </location>
</feature>
<protein>
    <submittedName>
        <fullName evidence="8">Multidrug resistance protein MdtH</fullName>
    </submittedName>
</protein>
<evidence type="ECO:0000313" key="8">
    <source>
        <dbReference type="EMBL" id="SUA43554.1"/>
    </source>
</evidence>
<keyword evidence="2" id="KW-1003">Cell membrane</keyword>
<proteinExistence type="predicted"/>
<evidence type="ECO:0000256" key="4">
    <source>
        <dbReference type="ARBA" id="ARBA00022989"/>
    </source>
</evidence>
<feature type="transmembrane region" description="Helical" evidence="6">
    <location>
        <begin position="80"/>
        <end position="98"/>
    </location>
</feature>
<evidence type="ECO:0000313" key="9">
    <source>
        <dbReference type="Proteomes" id="UP000255082"/>
    </source>
</evidence>
<dbReference type="RefSeq" id="WP_062966695.1">
    <property type="nucleotide sequence ID" value="NZ_JAJFOE010000001.1"/>
</dbReference>
<feature type="transmembrane region" description="Helical" evidence="6">
    <location>
        <begin position="246"/>
        <end position="269"/>
    </location>
</feature>
<feature type="transmembrane region" description="Helical" evidence="6">
    <location>
        <begin position="336"/>
        <end position="361"/>
    </location>
</feature>
<dbReference type="InterPro" id="IPR020846">
    <property type="entry name" value="MFS_dom"/>
</dbReference>
<comment type="subcellular location">
    <subcellularLocation>
        <location evidence="1">Cell membrane</location>
        <topology evidence="1">Multi-pass membrane protein</topology>
    </subcellularLocation>
</comment>